<dbReference type="Proteomes" id="UP000054481">
    <property type="component" value="Unassembled WGS sequence"/>
</dbReference>
<sequence>MILGSRPIPSLYDGKGSGSEPRGALLDCGSLAALLLRATEVRELLAPVGIAGSITADDFSGFTIEDMNRHLSRLLSKVGDPKQNGPSSLIWLGSQADLEGQGVAILPIPEALVLEKAMLDRIHASLATHDLNNPQSGRRPCQHSAEHFSVFPITEDYPDADRKFFDMDKFSRSQRESLALWLSLNTLSILARAIGSTDCEGWTRDVLCKVDGRLKDGVLGRPCLERQF</sequence>
<accession>A0A0F7ZXH0</accession>
<dbReference type="AlphaFoldDB" id="A0A0F7ZXH0"/>
<proteinExistence type="predicted"/>
<protein>
    <submittedName>
        <fullName evidence="1">Uncharacterized protein</fullName>
    </submittedName>
</protein>
<dbReference type="EMBL" id="KQ030610">
    <property type="protein sequence ID" value="KJZ70707.1"/>
    <property type="molecule type" value="Genomic_DNA"/>
</dbReference>
<evidence type="ECO:0000313" key="1">
    <source>
        <dbReference type="EMBL" id="KJZ70707.1"/>
    </source>
</evidence>
<evidence type="ECO:0000313" key="2">
    <source>
        <dbReference type="Proteomes" id="UP000054481"/>
    </source>
</evidence>
<keyword evidence="2" id="KW-1185">Reference proteome</keyword>
<gene>
    <name evidence="1" type="ORF">HIM_09891</name>
</gene>
<reference evidence="1 2" key="1">
    <citation type="journal article" date="2014" name="Genome Biol. Evol.">
        <title>Comparative genomics and transcriptomics analyses reveal divergent lifestyle features of nematode endoparasitic fungus Hirsutella minnesotensis.</title>
        <authorList>
            <person name="Lai Y."/>
            <person name="Liu K."/>
            <person name="Zhang X."/>
            <person name="Zhang X."/>
            <person name="Li K."/>
            <person name="Wang N."/>
            <person name="Shu C."/>
            <person name="Wu Y."/>
            <person name="Wang C."/>
            <person name="Bushley K.E."/>
            <person name="Xiang M."/>
            <person name="Liu X."/>
        </authorList>
    </citation>
    <scope>NUCLEOTIDE SEQUENCE [LARGE SCALE GENOMIC DNA]</scope>
    <source>
        <strain evidence="1 2">3608</strain>
    </source>
</reference>
<organism evidence="1 2">
    <name type="scientific">Hirsutella minnesotensis 3608</name>
    <dbReference type="NCBI Taxonomy" id="1043627"/>
    <lineage>
        <taxon>Eukaryota</taxon>
        <taxon>Fungi</taxon>
        <taxon>Dikarya</taxon>
        <taxon>Ascomycota</taxon>
        <taxon>Pezizomycotina</taxon>
        <taxon>Sordariomycetes</taxon>
        <taxon>Hypocreomycetidae</taxon>
        <taxon>Hypocreales</taxon>
        <taxon>Ophiocordycipitaceae</taxon>
        <taxon>Hirsutella</taxon>
    </lineage>
</organism>
<name>A0A0F7ZXH0_9HYPO</name>